<evidence type="ECO:0000313" key="1">
    <source>
        <dbReference type="EMBL" id="CAJ2508658.1"/>
    </source>
</evidence>
<reference evidence="1" key="1">
    <citation type="submission" date="2023-10" db="EMBL/GenBank/DDBJ databases">
        <authorList>
            <person name="Hackl T."/>
        </authorList>
    </citation>
    <scope>NUCLEOTIDE SEQUENCE</scope>
</reference>
<dbReference type="EMBL" id="CAUWAG010000012">
    <property type="protein sequence ID" value="CAJ2508658.1"/>
    <property type="molecule type" value="Genomic_DNA"/>
</dbReference>
<proteinExistence type="predicted"/>
<keyword evidence="2" id="KW-1185">Reference proteome</keyword>
<evidence type="ECO:0000313" key="2">
    <source>
        <dbReference type="Proteomes" id="UP001295740"/>
    </source>
</evidence>
<accession>A0AAI8YL27</accession>
<name>A0AAI8YL27_9PEZI</name>
<sequence length="342" mass="40038">MTTSRREYVFRAYSNTSAGALVSGRGPRPRHTPPIAIDREFDRHRDLNNTVPTSLVSVSRRVIDTLRRAFNKHYRDNEPADQIWIAIIRLPEETADDVVFHKALDLAAGHGDEAKFTYEIVFEWEIPEHYVEHRVSVQSLIDRGLDLRNYRVKNRLTNEAWLPATSELRSVLAKDLLEFSREGNYSWEDGCYDTGVNLAFWARDFGTQAPTRYIAYQMFDDLLGPVTYFCGDDQRMRFSYCEMCFEFSDLCHLEDGMKFVEKLKNYGGTEDYDDWLDYAFYKWRECVVELECIEDWFRDRATKCTECTESICHEGATLIASKKEVMEEWKRLLRPLVLLEGS</sequence>
<comment type="caution">
    <text evidence="1">The sequence shown here is derived from an EMBL/GenBank/DDBJ whole genome shotgun (WGS) entry which is preliminary data.</text>
</comment>
<gene>
    <name evidence="1" type="ORF">KHLLAP_LOCUS9126</name>
</gene>
<protein>
    <submittedName>
        <fullName evidence="1">Uu.00g136840.m01.CDS01</fullName>
    </submittedName>
</protein>
<organism evidence="1 2">
    <name type="scientific">Anthostomella pinea</name>
    <dbReference type="NCBI Taxonomy" id="933095"/>
    <lineage>
        <taxon>Eukaryota</taxon>
        <taxon>Fungi</taxon>
        <taxon>Dikarya</taxon>
        <taxon>Ascomycota</taxon>
        <taxon>Pezizomycotina</taxon>
        <taxon>Sordariomycetes</taxon>
        <taxon>Xylariomycetidae</taxon>
        <taxon>Xylariales</taxon>
        <taxon>Xylariaceae</taxon>
        <taxon>Anthostomella</taxon>
    </lineage>
</organism>
<dbReference type="Proteomes" id="UP001295740">
    <property type="component" value="Unassembled WGS sequence"/>
</dbReference>
<dbReference type="AlphaFoldDB" id="A0AAI8YL27"/>